<dbReference type="GO" id="GO:0017004">
    <property type="term" value="P:cytochrome complex assembly"/>
    <property type="evidence" value="ECO:0007669"/>
    <property type="project" value="UniProtKB-KW"/>
</dbReference>
<dbReference type="RefSeq" id="WP_318953798.1">
    <property type="nucleotide sequence ID" value="NZ_CP137555.1"/>
</dbReference>
<sequence length="176" mass="19646">MLNKIEQKPLGAVWTLLLAVVMYAGASWASVEVEPLSSAELQARYQVLIEEMRCPKCQNQNLAGSDSMVAMDLRREIRRLLEEGFSDAEVQDYMVARYGDFVLYRPPLQRNTMALWFAPGVFAALGLLTLIVIVVRSRNGRGGRQDQDAQELSAEEQQRLAELLNAGEQGGSKNND</sequence>
<protein>
    <recommendedName>
        <fullName evidence="7">Cytochrome c-type biogenesis protein</fullName>
    </recommendedName>
</protein>
<gene>
    <name evidence="9" type="ORF">R5R33_16515</name>
</gene>
<evidence type="ECO:0000256" key="7">
    <source>
        <dbReference type="RuleBase" id="RU364112"/>
    </source>
</evidence>
<dbReference type="CDD" id="cd16378">
    <property type="entry name" value="CcmH_N"/>
    <property type="match status" value="1"/>
</dbReference>
<dbReference type="GO" id="GO:0046872">
    <property type="term" value="F:metal ion binding"/>
    <property type="evidence" value="ECO:0007669"/>
    <property type="project" value="UniProtKB-KW"/>
</dbReference>
<comment type="function">
    <text evidence="7">Possible subunit of a heme lyase.</text>
</comment>
<keyword evidence="6 7" id="KW-0408">Iron</keyword>
<evidence type="ECO:0000313" key="10">
    <source>
        <dbReference type="Proteomes" id="UP001302477"/>
    </source>
</evidence>
<evidence type="ECO:0000256" key="4">
    <source>
        <dbReference type="ARBA" id="ARBA00022729"/>
    </source>
</evidence>
<dbReference type="GO" id="GO:0005886">
    <property type="term" value="C:plasma membrane"/>
    <property type="evidence" value="ECO:0007669"/>
    <property type="project" value="TreeGrafter"/>
</dbReference>
<proteinExistence type="inferred from homology"/>
<reference evidence="9 10" key="1">
    <citation type="submission" date="2023-10" db="EMBL/GenBank/DDBJ databases">
        <title>Description of Microbulbifer bruguierae sp. nov., isolated from the sediments of mangrove plant Bruguiera sexangula and comparative genomic analyses of the genus Microbulbifer.</title>
        <authorList>
            <person name="Long M."/>
        </authorList>
    </citation>
    <scope>NUCLEOTIDE SEQUENCE [LARGE SCALE GENOMIC DNA]</scope>
    <source>
        <strain evidence="9 10">SPO729</strain>
    </source>
</reference>
<keyword evidence="7" id="KW-0472">Membrane</keyword>
<dbReference type="EMBL" id="CP137555">
    <property type="protein sequence ID" value="WOX05325.1"/>
    <property type="molecule type" value="Genomic_DNA"/>
</dbReference>
<accession>A0AAU0MYN7</accession>
<keyword evidence="10" id="KW-1185">Reference proteome</keyword>
<keyword evidence="3 7" id="KW-0479">Metal-binding</keyword>
<feature type="transmembrane region" description="Helical" evidence="7">
    <location>
        <begin position="113"/>
        <end position="135"/>
    </location>
</feature>
<evidence type="ECO:0000256" key="5">
    <source>
        <dbReference type="ARBA" id="ARBA00022748"/>
    </source>
</evidence>
<dbReference type="Gene3D" id="1.10.8.640">
    <property type="entry name" value="Cytochrome C biogenesis protein"/>
    <property type="match status" value="1"/>
</dbReference>
<name>A0AAU0MYN7_9GAMM</name>
<dbReference type="InterPro" id="IPR005616">
    <property type="entry name" value="CcmH/CycL/Ccl2/NrfF_N"/>
</dbReference>
<dbReference type="PANTHER" id="PTHR47870">
    <property type="entry name" value="CYTOCHROME C-TYPE BIOGENESIS PROTEIN CCMH"/>
    <property type="match status" value="1"/>
</dbReference>
<keyword evidence="2 7" id="KW-0349">Heme</keyword>
<keyword evidence="4 7" id="KW-0732">Signal</keyword>
<evidence type="ECO:0000256" key="6">
    <source>
        <dbReference type="ARBA" id="ARBA00023004"/>
    </source>
</evidence>
<keyword evidence="7" id="KW-1133">Transmembrane helix</keyword>
<dbReference type="Proteomes" id="UP001302477">
    <property type="component" value="Chromosome"/>
</dbReference>
<dbReference type="PANTHER" id="PTHR47870:SF1">
    <property type="entry name" value="CYTOCHROME C-TYPE BIOGENESIS PROTEIN CCMH"/>
    <property type="match status" value="1"/>
</dbReference>
<evidence type="ECO:0000256" key="3">
    <source>
        <dbReference type="ARBA" id="ARBA00022723"/>
    </source>
</evidence>
<keyword evidence="7" id="KW-0812">Transmembrane</keyword>
<dbReference type="AlphaFoldDB" id="A0AAU0MYN7"/>
<dbReference type="Pfam" id="PF03918">
    <property type="entry name" value="CcmH"/>
    <property type="match status" value="1"/>
</dbReference>
<dbReference type="InterPro" id="IPR051263">
    <property type="entry name" value="C-type_cytochrome_biogenesis"/>
</dbReference>
<organism evidence="9 10">
    <name type="scientific">Microbulbifer pacificus</name>
    <dbReference type="NCBI Taxonomy" id="407164"/>
    <lineage>
        <taxon>Bacteria</taxon>
        <taxon>Pseudomonadati</taxon>
        <taxon>Pseudomonadota</taxon>
        <taxon>Gammaproteobacteria</taxon>
        <taxon>Cellvibrionales</taxon>
        <taxon>Microbulbiferaceae</taxon>
        <taxon>Microbulbifer</taxon>
    </lineage>
</organism>
<comment type="similarity">
    <text evidence="1 7">Belongs to the CcmH/CycL/Ccl2/NrfF family.</text>
</comment>
<evidence type="ECO:0000256" key="1">
    <source>
        <dbReference type="ARBA" id="ARBA00010342"/>
    </source>
</evidence>
<feature type="domain" description="CcmH/CycL/Ccl2/NrfF N-terminal" evidence="8">
    <location>
        <begin position="18"/>
        <end position="164"/>
    </location>
</feature>
<evidence type="ECO:0000313" key="9">
    <source>
        <dbReference type="EMBL" id="WOX05325.1"/>
    </source>
</evidence>
<keyword evidence="5" id="KW-0201">Cytochrome c-type biogenesis</keyword>
<evidence type="ECO:0000256" key="2">
    <source>
        <dbReference type="ARBA" id="ARBA00022617"/>
    </source>
</evidence>
<evidence type="ECO:0000259" key="8">
    <source>
        <dbReference type="Pfam" id="PF03918"/>
    </source>
</evidence>
<dbReference type="InterPro" id="IPR038297">
    <property type="entry name" value="CcmH/CycL/NrfF/Ccl2_sf"/>
</dbReference>
<dbReference type="KEGG" id="mpaf:R5R33_16515"/>
<dbReference type="FunFam" id="1.10.8.640:FF:000001">
    <property type="entry name" value="Cytochrome c-type biogenesis protein"/>
    <property type="match status" value="1"/>
</dbReference>